<dbReference type="SUPFAM" id="SSF52279">
    <property type="entry name" value="Beta-D-glucan exohydrolase, C-terminal domain"/>
    <property type="match status" value="1"/>
</dbReference>
<dbReference type="Pfam" id="PF00933">
    <property type="entry name" value="Glyco_hydro_3"/>
    <property type="match status" value="1"/>
</dbReference>
<comment type="similarity">
    <text evidence="4">Belongs to the glycosyl hydrolase 3 family.</text>
</comment>
<dbReference type="InterPro" id="IPR013783">
    <property type="entry name" value="Ig-like_fold"/>
</dbReference>
<keyword evidence="21" id="KW-1185">Reference proteome</keyword>
<dbReference type="EC" id="3.2.1.21" evidence="5"/>
<dbReference type="Pfam" id="PF01915">
    <property type="entry name" value="Glyco_hydro_3_C"/>
    <property type="match status" value="1"/>
</dbReference>
<dbReference type="InterPro" id="IPR001764">
    <property type="entry name" value="Glyco_hydro_3_N"/>
</dbReference>
<dbReference type="OrthoDB" id="416222at2759"/>
<evidence type="ECO:0000313" key="21">
    <source>
        <dbReference type="Proteomes" id="UP000193920"/>
    </source>
</evidence>
<organism evidence="20 21">
    <name type="scientific">Neocallimastix californiae</name>
    <dbReference type="NCBI Taxonomy" id="1754190"/>
    <lineage>
        <taxon>Eukaryota</taxon>
        <taxon>Fungi</taxon>
        <taxon>Fungi incertae sedis</taxon>
        <taxon>Chytridiomycota</taxon>
        <taxon>Chytridiomycota incertae sedis</taxon>
        <taxon>Neocallimastigomycetes</taxon>
        <taxon>Neocallimastigales</taxon>
        <taxon>Neocallimastigaceae</taxon>
        <taxon>Neocallimastix</taxon>
    </lineage>
</organism>
<dbReference type="GO" id="GO:0008422">
    <property type="term" value="F:beta-glucosidase activity"/>
    <property type="evidence" value="ECO:0007669"/>
    <property type="project" value="UniProtKB-EC"/>
</dbReference>
<keyword evidence="6" id="KW-0964">Secreted</keyword>
<keyword evidence="8" id="KW-0378">Hydrolase</keyword>
<dbReference type="GO" id="GO:0009251">
    <property type="term" value="P:glucan catabolic process"/>
    <property type="evidence" value="ECO:0007669"/>
    <property type="project" value="TreeGrafter"/>
</dbReference>
<dbReference type="InterPro" id="IPR017853">
    <property type="entry name" value="GH"/>
</dbReference>
<comment type="function">
    <text evidence="12">Beta-glucosidases are one of a number of cellulolytic enzymes involved in the degradation of cellulosic biomass. Catalyzes the last step releasing glucose from the inhibitory cellobiose.</text>
</comment>
<evidence type="ECO:0000256" key="6">
    <source>
        <dbReference type="ARBA" id="ARBA00022525"/>
    </source>
</evidence>
<dbReference type="Gene3D" id="3.20.20.300">
    <property type="entry name" value="Glycoside hydrolase, family 3, N-terminal domain"/>
    <property type="match status" value="1"/>
</dbReference>
<evidence type="ECO:0000256" key="2">
    <source>
        <dbReference type="ARBA" id="ARBA00004613"/>
    </source>
</evidence>
<evidence type="ECO:0000256" key="9">
    <source>
        <dbReference type="ARBA" id="ARBA00023277"/>
    </source>
</evidence>
<evidence type="ECO:0000256" key="16">
    <source>
        <dbReference type="ARBA" id="ARBA00041808"/>
    </source>
</evidence>
<dbReference type="SMART" id="SM01217">
    <property type="entry name" value="Fn3_like"/>
    <property type="match status" value="1"/>
</dbReference>
<protein>
    <recommendedName>
        <fullName evidence="13">Probable beta-glucosidase G</fullName>
        <ecNumber evidence="5">3.2.1.21</ecNumber>
    </recommendedName>
    <alternativeName>
        <fullName evidence="14">Beta-D-glucoside glucohydrolase G</fullName>
    </alternativeName>
    <alternativeName>
        <fullName evidence="15">Cellobiase G</fullName>
    </alternativeName>
    <alternativeName>
        <fullName evidence="16">Gentiobiase G</fullName>
    </alternativeName>
</protein>
<dbReference type="STRING" id="1754190.A0A1Y2A3X2"/>
<dbReference type="Pfam" id="PF14310">
    <property type="entry name" value="Fn3-like"/>
    <property type="match status" value="1"/>
</dbReference>
<evidence type="ECO:0000256" key="10">
    <source>
        <dbReference type="ARBA" id="ARBA00023295"/>
    </source>
</evidence>
<dbReference type="InterPro" id="IPR036962">
    <property type="entry name" value="Glyco_hydro_3_N_sf"/>
</dbReference>
<evidence type="ECO:0000256" key="17">
    <source>
        <dbReference type="SAM" id="MobiDB-lite"/>
    </source>
</evidence>
<dbReference type="InterPro" id="IPR036881">
    <property type="entry name" value="Glyco_hydro_3_C_sf"/>
</dbReference>
<dbReference type="Gene3D" id="3.40.50.1700">
    <property type="entry name" value="Glycoside hydrolase family 3 C-terminal domain"/>
    <property type="match status" value="1"/>
</dbReference>
<keyword evidence="7 18" id="KW-0732">Signal</keyword>
<feature type="domain" description="Fibronectin type III-like" evidence="19">
    <location>
        <begin position="634"/>
        <end position="705"/>
    </location>
</feature>
<feature type="region of interest" description="Disordered" evidence="17">
    <location>
        <begin position="722"/>
        <end position="794"/>
    </location>
</feature>
<keyword evidence="9" id="KW-0119">Carbohydrate metabolism</keyword>
<evidence type="ECO:0000256" key="1">
    <source>
        <dbReference type="ARBA" id="ARBA00000448"/>
    </source>
</evidence>
<feature type="compositionally biased region" description="Basic and acidic residues" evidence="17">
    <location>
        <begin position="776"/>
        <end position="789"/>
    </location>
</feature>
<evidence type="ECO:0000256" key="15">
    <source>
        <dbReference type="ARBA" id="ARBA00041601"/>
    </source>
</evidence>
<evidence type="ECO:0000256" key="4">
    <source>
        <dbReference type="ARBA" id="ARBA00005336"/>
    </source>
</evidence>
<feature type="compositionally biased region" description="Acidic residues" evidence="17">
    <location>
        <begin position="735"/>
        <end position="775"/>
    </location>
</feature>
<evidence type="ECO:0000256" key="13">
    <source>
        <dbReference type="ARBA" id="ARBA00039579"/>
    </source>
</evidence>
<keyword evidence="11" id="KW-0624">Polysaccharide degradation</keyword>
<name>A0A1Y2A3X2_9FUNG</name>
<comment type="subcellular location">
    <subcellularLocation>
        <location evidence="2">Secreted</location>
    </subcellularLocation>
</comment>
<dbReference type="FunFam" id="3.20.20.300:FF:000002">
    <property type="entry name" value="Probable beta-glucosidase"/>
    <property type="match status" value="1"/>
</dbReference>
<dbReference type="SUPFAM" id="SSF51445">
    <property type="entry name" value="(Trans)glycosidases"/>
    <property type="match status" value="1"/>
</dbReference>
<accession>A0A1Y2A3X2</accession>
<dbReference type="InterPro" id="IPR002772">
    <property type="entry name" value="Glyco_hydro_3_C"/>
</dbReference>
<keyword evidence="10" id="KW-0326">Glycosidase</keyword>
<dbReference type="FunFam" id="3.40.50.1700:FF:000003">
    <property type="entry name" value="Probable beta-glucosidase"/>
    <property type="match status" value="1"/>
</dbReference>
<comment type="catalytic activity">
    <reaction evidence="1">
        <text>Hydrolysis of terminal, non-reducing beta-D-glucosyl residues with release of beta-D-glucose.</text>
        <dbReference type="EC" id="3.2.1.21"/>
    </reaction>
</comment>
<dbReference type="PRINTS" id="PR00133">
    <property type="entry name" value="GLHYDRLASE3"/>
</dbReference>
<gene>
    <name evidence="20" type="ORF">LY90DRAFT_464556</name>
</gene>
<evidence type="ECO:0000256" key="3">
    <source>
        <dbReference type="ARBA" id="ARBA00004987"/>
    </source>
</evidence>
<proteinExistence type="inferred from homology"/>
<dbReference type="Gene3D" id="2.60.40.10">
    <property type="entry name" value="Immunoglobulins"/>
    <property type="match status" value="1"/>
</dbReference>
<dbReference type="InterPro" id="IPR050288">
    <property type="entry name" value="Cellulose_deg_GH3"/>
</dbReference>
<evidence type="ECO:0000256" key="12">
    <source>
        <dbReference type="ARBA" id="ARBA00024983"/>
    </source>
</evidence>
<dbReference type="InterPro" id="IPR026891">
    <property type="entry name" value="Fn3-like"/>
</dbReference>
<evidence type="ECO:0000313" key="20">
    <source>
        <dbReference type="EMBL" id="ORY17198.1"/>
    </source>
</evidence>
<dbReference type="EMBL" id="MCOG01000328">
    <property type="protein sequence ID" value="ORY17198.1"/>
    <property type="molecule type" value="Genomic_DNA"/>
</dbReference>
<comment type="caution">
    <text evidence="20">The sequence shown here is derived from an EMBL/GenBank/DDBJ whole genome shotgun (WGS) entry which is preliminary data.</text>
</comment>
<evidence type="ECO:0000256" key="7">
    <source>
        <dbReference type="ARBA" id="ARBA00022729"/>
    </source>
</evidence>
<evidence type="ECO:0000256" key="18">
    <source>
        <dbReference type="SAM" id="SignalP"/>
    </source>
</evidence>
<dbReference type="PANTHER" id="PTHR42715">
    <property type="entry name" value="BETA-GLUCOSIDASE"/>
    <property type="match status" value="1"/>
</dbReference>
<sequence>MRLSTALSTVAILFASKTLAMSWEEADKKARKWCEDLTNEEKIAIVTGRENMTGVCVGSIDPIERKGFKGLCLQDGPAGVRFANGTATSWQAAINTAATFDRTLLYKVGEAQGNEFYQRGINVALAPAMNIQRAPAAGRIWESYGEDPFLAGQYGIQFIKGMQSKGVIATAKHYIGNDQENNRGASSSNIPEQALWEVYMEPFYRAVNDASVDSIMAAYNAVNGTYSVQNKRLLTDYLKDKLGFQGFVMSDWWAIYDVEKSFGAGMDMNMPGGKYWGPNYIGNSFWGEHIQECIDKDIFPQERLDDAVLRIIRSLYKAEQMEDYPEVNLYVETNTKENAALNRKVGADSNVLLKNEDGILPIKKANKIKKIAVIGKDSMPTKFCSDLGCADGTLPLGWGSGTTDFRYIVDPLSAITKRAKKEDIEVVSYGKDDAKGGAEAAKDADLAIVFVQADSGEEYVTVEGNKGDRQNLDLWHDGNELIDAVASANKNTIVVIHAPGPVNVPFLDKVKGIVFAGMPGQESGNAITDVLFGDVNPSGHLPYTWAPREDYPTDVKYDAALPGGGEEKTQYDYDEGLFVGYRWFDKKGIEPTFAFGYGLSYTTFEYSGLKVEMKEDGLHVSVTVTNTGSVAGAAVPMIFLSFPDVVKDYPSRLFKGFDKMMLEAGESKTSKILIDNHDLSYFDVELMEFVKPAEGEYTVFAGSNARDLPLKVVVSANVDKAEETGEAGEAGENNNESDDEEDIGEIPENDDVIEADEDSNDEEAASEAAEATEEEASNKTEKHTTEVKKPVKTRTIKTRTIRKCIIKKKN</sequence>
<evidence type="ECO:0000256" key="14">
    <source>
        <dbReference type="ARBA" id="ARBA00041276"/>
    </source>
</evidence>
<evidence type="ECO:0000256" key="8">
    <source>
        <dbReference type="ARBA" id="ARBA00022801"/>
    </source>
</evidence>
<dbReference type="Proteomes" id="UP000193920">
    <property type="component" value="Unassembled WGS sequence"/>
</dbReference>
<feature type="chain" id="PRO_5012847377" description="Probable beta-glucosidase G" evidence="18">
    <location>
        <begin position="21"/>
        <end position="810"/>
    </location>
</feature>
<evidence type="ECO:0000259" key="19">
    <source>
        <dbReference type="SMART" id="SM01217"/>
    </source>
</evidence>
<comment type="pathway">
    <text evidence="3">Glycan metabolism; cellulose degradation.</text>
</comment>
<reference evidence="20 21" key="1">
    <citation type="submission" date="2016-08" db="EMBL/GenBank/DDBJ databases">
        <title>A Parts List for Fungal Cellulosomes Revealed by Comparative Genomics.</title>
        <authorList>
            <consortium name="DOE Joint Genome Institute"/>
            <person name="Haitjema C.H."/>
            <person name="Gilmore S.P."/>
            <person name="Henske J.K."/>
            <person name="Solomon K.V."/>
            <person name="De Groot R."/>
            <person name="Kuo A."/>
            <person name="Mondo S.J."/>
            <person name="Salamov A.A."/>
            <person name="Labutti K."/>
            <person name="Zhao Z."/>
            <person name="Chiniquy J."/>
            <person name="Barry K."/>
            <person name="Brewer H.M."/>
            <person name="Purvine S.O."/>
            <person name="Wright A.T."/>
            <person name="Boxma B."/>
            <person name="Van Alen T."/>
            <person name="Hackstein J.H."/>
            <person name="Baker S.E."/>
            <person name="Grigoriev I.V."/>
            <person name="O'Malley M.A."/>
        </authorList>
    </citation>
    <scope>NUCLEOTIDE SEQUENCE [LARGE SCALE GENOMIC DNA]</scope>
    <source>
        <strain evidence="20 21">G1</strain>
    </source>
</reference>
<dbReference type="GO" id="GO:0005576">
    <property type="term" value="C:extracellular region"/>
    <property type="evidence" value="ECO:0007669"/>
    <property type="project" value="UniProtKB-SubCell"/>
</dbReference>
<evidence type="ECO:0000256" key="11">
    <source>
        <dbReference type="ARBA" id="ARBA00023326"/>
    </source>
</evidence>
<evidence type="ECO:0000256" key="5">
    <source>
        <dbReference type="ARBA" id="ARBA00012744"/>
    </source>
</evidence>
<dbReference type="AlphaFoldDB" id="A0A1Y2A3X2"/>
<feature type="signal peptide" evidence="18">
    <location>
        <begin position="1"/>
        <end position="20"/>
    </location>
</feature>
<dbReference type="PANTHER" id="PTHR42715:SF12">
    <property type="entry name" value="BETA-GLUCOSIDASE G-RELATED"/>
    <property type="match status" value="1"/>
</dbReference>